<dbReference type="KEGG" id="pfer:IRI77_01265"/>
<name>A0A7S7NSV5_PALFE</name>
<dbReference type="InterPro" id="IPR036412">
    <property type="entry name" value="HAD-like_sf"/>
</dbReference>
<dbReference type="Gene3D" id="3.40.50.1000">
    <property type="entry name" value="HAD superfamily/HAD-like"/>
    <property type="match status" value="1"/>
</dbReference>
<dbReference type="EMBL" id="CP063849">
    <property type="protein sequence ID" value="QOY88619.1"/>
    <property type="molecule type" value="Genomic_DNA"/>
</dbReference>
<dbReference type="Pfam" id="PF00702">
    <property type="entry name" value="Hydrolase"/>
    <property type="match status" value="1"/>
</dbReference>
<reference evidence="1 2" key="1">
    <citation type="submission" date="2020-10" db="EMBL/GenBank/DDBJ databases">
        <title>Complete genome sequence of Paludibaculum fermentans P105T, a facultatively anaerobic acidobacterium capable of dissimilatory Fe(III) reduction.</title>
        <authorList>
            <person name="Dedysh S.N."/>
            <person name="Beletsky A.V."/>
            <person name="Kulichevskaya I.S."/>
            <person name="Mardanov A.V."/>
            <person name="Ravin N.V."/>
        </authorList>
    </citation>
    <scope>NUCLEOTIDE SEQUENCE [LARGE SCALE GENOMIC DNA]</scope>
    <source>
        <strain evidence="1 2">P105</strain>
    </source>
</reference>
<sequence length="201" mass="23162">MIRTVIFDLGRVLVPFDFQRGYRAMSEYCGLPPEEVRARLGRDGLVNGFESGEFDGPEFVRRVSGLLETEISYDRFSEIWSSIFLPDTLIPESMVEGIRRNFRTVLLSNTNPIHYEMLYRTYPILRHFDAYVLSHEVKAMKPQPRIYEAAIQQAQCAPQECFFTDDVAEYVEGAKRAGIDAVQFQNHAQVEAELRGRGVNW</sequence>
<dbReference type="PANTHER" id="PTHR43611">
    <property type="entry name" value="ALPHA-D-GLUCOSE 1-PHOSPHATE PHOSPHATASE"/>
    <property type="match status" value="1"/>
</dbReference>
<evidence type="ECO:0000313" key="2">
    <source>
        <dbReference type="Proteomes" id="UP000593892"/>
    </source>
</evidence>
<accession>A0A7S7NSV5</accession>
<evidence type="ECO:0000313" key="1">
    <source>
        <dbReference type="EMBL" id="QOY88619.1"/>
    </source>
</evidence>
<dbReference type="CDD" id="cd02603">
    <property type="entry name" value="HAD_sEH-N_like"/>
    <property type="match status" value="1"/>
</dbReference>
<dbReference type="InterPro" id="IPR006439">
    <property type="entry name" value="HAD-SF_hydro_IA"/>
</dbReference>
<dbReference type="NCBIfam" id="TIGR01509">
    <property type="entry name" value="HAD-SF-IA-v3"/>
    <property type="match status" value="1"/>
</dbReference>
<dbReference type="Proteomes" id="UP000593892">
    <property type="component" value="Chromosome"/>
</dbReference>
<dbReference type="InterPro" id="IPR023198">
    <property type="entry name" value="PGP-like_dom2"/>
</dbReference>
<dbReference type="PANTHER" id="PTHR43611:SF3">
    <property type="entry name" value="FLAVIN MONONUCLEOTIDE HYDROLASE 1, CHLOROPLATIC"/>
    <property type="match status" value="1"/>
</dbReference>
<gene>
    <name evidence="1" type="ORF">IRI77_01265</name>
</gene>
<dbReference type="AlphaFoldDB" id="A0A7S7NSV5"/>
<dbReference type="SFLD" id="SFLDG01129">
    <property type="entry name" value="C1.5:_HAD__Beta-PGM__Phosphata"/>
    <property type="match status" value="1"/>
</dbReference>
<dbReference type="SUPFAM" id="SSF56784">
    <property type="entry name" value="HAD-like"/>
    <property type="match status" value="1"/>
</dbReference>
<dbReference type="SFLD" id="SFLDS00003">
    <property type="entry name" value="Haloacid_Dehalogenase"/>
    <property type="match status" value="1"/>
</dbReference>
<protein>
    <submittedName>
        <fullName evidence="1">HAD family phosphatase</fullName>
    </submittedName>
</protein>
<keyword evidence="2" id="KW-1185">Reference proteome</keyword>
<organism evidence="1 2">
    <name type="scientific">Paludibaculum fermentans</name>
    <dbReference type="NCBI Taxonomy" id="1473598"/>
    <lineage>
        <taxon>Bacteria</taxon>
        <taxon>Pseudomonadati</taxon>
        <taxon>Acidobacteriota</taxon>
        <taxon>Terriglobia</taxon>
        <taxon>Bryobacterales</taxon>
        <taxon>Bryobacteraceae</taxon>
        <taxon>Paludibaculum</taxon>
    </lineage>
</organism>
<proteinExistence type="predicted"/>
<dbReference type="InterPro" id="IPR023214">
    <property type="entry name" value="HAD_sf"/>
</dbReference>
<dbReference type="Gene3D" id="1.10.150.240">
    <property type="entry name" value="Putative phosphatase, domain 2"/>
    <property type="match status" value="1"/>
</dbReference>
<dbReference type="RefSeq" id="WP_194450281.1">
    <property type="nucleotide sequence ID" value="NZ_CP063849.1"/>
</dbReference>